<evidence type="ECO:0000256" key="1">
    <source>
        <dbReference type="SAM" id="MobiDB-lite"/>
    </source>
</evidence>
<keyword evidence="3" id="KW-1185">Reference proteome</keyword>
<dbReference type="EMBL" id="VSRR010018567">
    <property type="protein sequence ID" value="MPC61463.1"/>
    <property type="molecule type" value="Genomic_DNA"/>
</dbReference>
<sequence length="110" mass="12016">MLENVRGPNSINKHKLTRVTGGLILPGGLMPCGPLRDASWNGRITAQEKPGRPCRPPDGLSLVIVAQGDKWVRGSRNTCPIMHQWTEIPQRSKLPGPPHPGLTMYSAPHL</sequence>
<organism evidence="2 3">
    <name type="scientific">Portunus trituberculatus</name>
    <name type="common">Swimming crab</name>
    <name type="synonym">Neptunus trituberculatus</name>
    <dbReference type="NCBI Taxonomy" id="210409"/>
    <lineage>
        <taxon>Eukaryota</taxon>
        <taxon>Metazoa</taxon>
        <taxon>Ecdysozoa</taxon>
        <taxon>Arthropoda</taxon>
        <taxon>Crustacea</taxon>
        <taxon>Multicrustacea</taxon>
        <taxon>Malacostraca</taxon>
        <taxon>Eumalacostraca</taxon>
        <taxon>Eucarida</taxon>
        <taxon>Decapoda</taxon>
        <taxon>Pleocyemata</taxon>
        <taxon>Brachyura</taxon>
        <taxon>Eubrachyura</taxon>
        <taxon>Portunoidea</taxon>
        <taxon>Portunidae</taxon>
        <taxon>Portuninae</taxon>
        <taxon>Portunus</taxon>
    </lineage>
</organism>
<feature type="region of interest" description="Disordered" evidence="1">
    <location>
        <begin position="89"/>
        <end position="110"/>
    </location>
</feature>
<comment type="caution">
    <text evidence="2">The sequence shown here is derived from an EMBL/GenBank/DDBJ whole genome shotgun (WGS) entry which is preliminary data.</text>
</comment>
<name>A0A5B7GV11_PORTR</name>
<evidence type="ECO:0000313" key="3">
    <source>
        <dbReference type="Proteomes" id="UP000324222"/>
    </source>
</evidence>
<dbReference type="Proteomes" id="UP000324222">
    <property type="component" value="Unassembled WGS sequence"/>
</dbReference>
<gene>
    <name evidence="2" type="ORF">E2C01_055535</name>
</gene>
<accession>A0A5B7GV11</accession>
<reference evidence="2 3" key="1">
    <citation type="submission" date="2019-05" db="EMBL/GenBank/DDBJ databases">
        <title>Another draft genome of Portunus trituberculatus and its Hox gene families provides insights of decapod evolution.</title>
        <authorList>
            <person name="Jeong J.-H."/>
            <person name="Song I."/>
            <person name="Kim S."/>
            <person name="Choi T."/>
            <person name="Kim D."/>
            <person name="Ryu S."/>
            <person name="Kim W."/>
        </authorList>
    </citation>
    <scope>NUCLEOTIDE SEQUENCE [LARGE SCALE GENOMIC DNA]</scope>
    <source>
        <tissue evidence="2">Muscle</tissue>
    </source>
</reference>
<evidence type="ECO:0000313" key="2">
    <source>
        <dbReference type="EMBL" id="MPC61463.1"/>
    </source>
</evidence>
<proteinExistence type="predicted"/>
<dbReference type="AlphaFoldDB" id="A0A5B7GV11"/>
<protein>
    <submittedName>
        <fullName evidence="2">Uncharacterized protein</fullName>
    </submittedName>
</protein>